<evidence type="ECO:0000259" key="1">
    <source>
        <dbReference type="Pfam" id="PF02317"/>
    </source>
</evidence>
<dbReference type="InterPro" id="IPR013328">
    <property type="entry name" value="6PGD_dom2"/>
</dbReference>
<protein>
    <recommendedName>
        <fullName evidence="1">Opine dehydrogenase domain-containing protein</fullName>
    </recommendedName>
</protein>
<name>A0ABQ6MMT9_9STRA</name>
<reference evidence="2 3" key="1">
    <citation type="journal article" date="2023" name="Commun. Biol.">
        <title>Genome analysis of Parmales, the sister group of diatoms, reveals the evolutionary specialization of diatoms from phago-mixotrophs to photoautotrophs.</title>
        <authorList>
            <person name="Ban H."/>
            <person name="Sato S."/>
            <person name="Yoshikawa S."/>
            <person name="Yamada K."/>
            <person name="Nakamura Y."/>
            <person name="Ichinomiya M."/>
            <person name="Sato N."/>
            <person name="Blanc-Mathieu R."/>
            <person name="Endo H."/>
            <person name="Kuwata A."/>
            <person name="Ogata H."/>
        </authorList>
    </citation>
    <scope>NUCLEOTIDE SEQUENCE [LARGE SCALE GENOMIC DNA]</scope>
</reference>
<dbReference type="Gene3D" id="1.10.1040.10">
    <property type="entry name" value="N-(1-d-carboxylethyl)-l-norvaline Dehydrogenase, domain 2"/>
    <property type="match status" value="1"/>
</dbReference>
<dbReference type="InterPro" id="IPR008927">
    <property type="entry name" value="6-PGluconate_DH-like_C_sf"/>
</dbReference>
<dbReference type="EMBL" id="BRYB01000401">
    <property type="protein sequence ID" value="GMI29450.1"/>
    <property type="molecule type" value="Genomic_DNA"/>
</dbReference>
<dbReference type="InterPro" id="IPR051729">
    <property type="entry name" value="Opine/Lysopine_DH"/>
</dbReference>
<dbReference type="PANTHER" id="PTHR38015:SF1">
    <property type="entry name" value="OPINE DEHYDROGENASE DOMAIN-CONTAINING PROTEIN"/>
    <property type="match status" value="1"/>
</dbReference>
<dbReference type="InterPro" id="IPR003421">
    <property type="entry name" value="Opine_DH"/>
</dbReference>
<sequence length="150" mass="16813">SLVAALAARFPSHAALKHDFSMKACVLENYAEQVSDPSTTHSCIATNKAFSEHKLLFDEEDGRGEVAPVLKHKFFEMDLPFGLIPFKDLGVMLQLKTPLLDAICLWNQRLIGKEFIREIRRDGLEVEWGRDVAECVVPSLMGLGLEDLDE</sequence>
<organism evidence="2 3">
    <name type="scientific">Tetraparma gracilis</name>
    <dbReference type="NCBI Taxonomy" id="2962635"/>
    <lineage>
        <taxon>Eukaryota</taxon>
        <taxon>Sar</taxon>
        <taxon>Stramenopiles</taxon>
        <taxon>Ochrophyta</taxon>
        <taxon>Bolidophyceae</taxon>
        <taxon>Parmales</taxon>
        <taxon>Triparmaceae</taxon>
        <taxon>Tetraparma</taxon>
    </lineage>
</organism>
<keyword evidence="3" id="KW-1185">Reference proteome</keyword>
<gene>
    <name evidence="2" type="ORF">TeGR_g14675</name>
</gene>
<proteinExistence type="predicted"/>
<evidence type="ECO:0000313" key="2">
    <source>
        <dbReference type="EMBL" id="GMI29450.1"/>
    </source>
</evidence>
<dbReference type="Pfam" id="PF02317">
    <property type="entry name" value="Octopine_DH"/>
    <property type="match status" value="1"/>
</dbReference>
<dbReference type="SUPFAM" id="SSF48179">
    <property type="entry name" value="6-phosphogluconate dehydrogenase C-terminal domain-like"/>
    <property type="match status" value="1"/>
</dbReference>
<dbReference type="Proteomes" id="UP001165060">
    <property type="component" value="Unassembled WGS sequence"/>
</dbReference>
<accession>A0ABQ6MMT9</accession>
<comment type="caution">
    <text evidence="2">The sequence shown here is derived from an EMBL/GenBank/DDBJ whole genome shotgun (WGS) entry which is preliminary data.</text>
</comment>
<dbReference type="PANTHER" id="PTHR38015">
    <property type="entry name" value="BLR6086 PROTEIN"/>
    <property type="match status" value="1"/>
</dbReference>
<feature type="non-terminal residue" evidence="2">
    <location>
        <position position="1"/>
    </location>
</feature>
<evidence type="ECO:0000313" key="3">
    <source>
        <dbReference type="Proteomes" id="UP001165060"/>
    </source>
</evidence>
<feature type="domain" description="Opine dehydrogenase" evidence="1">
    <location>
        <begin position="21"/>
        <end position="110"/>
    </location>
</feature>